<feature type="transmembrane region" description="Helical" evidence="1">
    <location>
        <begin position="6"/>
        <end position="29"/>
    </location>
</feature>
<dbReference type="EMBL" id="DS268488">
    <property type="protein sequence ID" value="EFP10726.1"/>
    <property type="molecule type" value="Genomic_DNA"/>
</dbReference>
<keyword evidence="1" id="KW-1133">Transmembrane helix</keyword>
<evidence type="ECO:0000313" key="3">
    <source>
        <dbReference type="Proteomes" id="UP000008281"/>
    </source>
</evidence>
<dbReference type="Pfam" id="PF10316">
    <property type="entry name" value="7TM_GPCR_Srbc"/>
    <property type="match status" value="1"/>
</dbReference>
<keyword evidence="1" id="KW-0472">Membrane</keyword>
<feature type="transmembrane region" description="Helical" evidence="1">
    <location>
        <begin position="126"/>
        <end position="146"/>
    </location>
</feature>
<dbReference type="Proteomes" id="UP000008281">
    <property type="component" value="Unassembled WGS sequence"/>
</dbReference>
<dbReference type="PANTHER" id="PTHR10664">
    <property type="entry name" value="SERPENTINE RECEPTOR-C.ELEGANS"/>
    <property type="match status" value="1"/>
</dbReference>
<proteinExistence type="predicted"/>
<dbReference type="InterPro" id="IPR019420">
    <property type="entry name" value="7TM_GPCR_serpentine_rcpt_Srbc"/>
</dbReference>
<evidence type="ECO:0008006" key="4">
    <source>
        <dbReference type="Google" id="ProtNLM"/>
    </source>
</evidence>
<feature type="transmembrane region" description="Helical" evidence="1">
    <location>
        <begin position="41"/>
        <end position="70"/>
    </location>
</feature>
<dbReference type="AlphaFoldDB" id="E3MWN0"/>
<gene>
    <name evidence="2" type="ORF">CRE_02463</name>
</gene>
<keyword evidence="3" id="KW-1185">Reference proteome</keyword>
<dbReference type="eggNOG" id="ENOG502R2IJ">
    <property type="taxonomic scope" value="Eukaryota"/>
</dbReference>
<keyword evidence="1" id="KW-0812">Transmembrane</keyword>
<evidence type="ECO:0000256" key="1">
    <source>
        <dbReference type="SAM" id="Phobius"/>
    </source>
</evidence>
<accession>E3MWN0</accession>
<dbReference type="InParanoid" id="E3MWN0"/>
<organism evidence="3">
    <name type="scientific">Caenorhabditis remanei</name>
    <name type="common">Caenorhabditis vulgaris</name>
    <dbReference type="NCBI Taxonomy" id="31234"/>
    <lineage>
        <taxon>Eukaryota</taxon>
        <taxon>Metazoa</taxon>
        <taxon>Ecdysozoa</taxon>
        <taxon>Nematoda</taxon>
        <taxon>Chromadorea</taxon>
        <taxon>Rhabditida</taxon>
        <taxon>Rhabditina</taxon>
        <taxon>Rhabditomorpha</taxon>
        <taxon>Rhabditoidea</taxon>
        <taxon>Rhabditidae</taxon>
        <taxon>Peloderinae</taxon>
        <taxon>Caenorhabditis</taxon>
    </lineage>
</organism>
<protein>
    <recommendedName>
        <fullName evidence="4">Serpentine Receptor, class BC (Class B-like)</fullName>
    </recommendedName>
</protein>
<name>E3MWN0_CAERE</name>
<dbReference type="HOGENOM" id="CLU_059075_1_0_1"/>
<dbReference type="PANTHER" id="PTHR10664:SF2">
    <property type="entry name" value="SERPENTINE RECEPTOR, CLASS BC (CLASS B-LIKE)"/>
    <property type="match status" value="1"/>
</dbReference>
<sequence>MIIMNISAVVISAIGVVSAVFTSVMNILLFRNYKKEKDDILIFYCRFVVDFLMCFLFTCYLLFVIFYSLFTENLFDYHNFIIYISLPASSLKATRSIVNLSIYMERVMAVYAPIFFHKHKQFFSPLPIIVIAASFGLTEPIVLFGFCRYDFDYQKTCAALGCAVNQCFHNYWSTHKLVRFLKPCAITASNLFSLLDHIRIYFLANRLAIIDAAIIFCSDFLPLLASRLVVFSFQNVGPHGAVLHSVGLAFESFIFYRTLSQKSSSHSSDSTIHKTKVKTCKF</sequence>
<reference evidence="2" key="1">
    <citation type="submission" date="2007-07" db="EMBL/GenBank/DDBJ databases">
        <title>PCAP assembly of the Caenorhabditis remanei genome.</title>
        <authorList>
            <consortium name="The Caenorhabditis remanei Sequencing Consortium"/>
            <person name="Wilson R.K."/>
        </authorList>
    </citation>
    <scope>NUCLEOTIDE SEQUENCE [LARGE SCALE GENOMIC DNA]</scope>
    <source>
        <strain evidence="2">PB4641</strain>
    </source>
</reference>
<evidence type="ECO:0000313" key="2">
    <source>
        <dbReference type="EMBL" id="EFP10726.1"/>
    </source>
</evidence>